<evidence type="ECO:0000256" key="2">
    <source>
        <dbReference type="ARBA" id="ARBA00012438"/>
    </source>
</evidence>
<keyword evidence="3" id="KW-0597">Phosphoprotein</keyword>
<dbReference type="OrthoDB" id="1931120at2"/>
<dbReference type="EC" id="2.7.13.3" evidence="2"/>
<dbReference type="SUPFAM" id="SSF55874">
    <property type="entry name" value="ATPase domain of HSP90 chaperone/DNA topoisomerase II/histidine kinase"/>
    <property type="match status" value="1"/>
</dbReference>
<keyword evidence="6 10" id="KW-0418">Kinase</keyword>
<gene>
    <name evidence="10" type="ordered locus">TOL2_C23700</name>
</gene>
<sequence>MEPIDIRFEKQQQQIKELKQRNEKLEQFYCAYKKRHRCEGERIRELNCLCRVAQCVVSETDMDVALDKIVCIIPHGWQYSKESCARITFKDTTYLSPDFFESSVFQTEKILIENKAVGSIEVFYPPGLGLESKIPFLIEERNLLKAIANIISFYVIKQRDDENRKLIQHQLLHADRLATIGQLSAGVAHELNEPLGNILGLAQLALKLPDMPDQAKKDLGKIEECVIYSREIIKKLMEFSRQTSLCKKTINLNEAIDSSIIFLEARCVKEGIKIVKHYAKAITITADPNQIKQVITNLTINAIQAMKNGGKLTFTTRKNNENVILSVEDTGIGISGENISKTFMPFFTTKDVGEGTGLGLSVVYGIVRNHNGDIKVSSEPGKGTIFEVCLPLEEK</sequence>
<keyword evidence="4 10" id="KW-0808">Transferase</keyword>
<dbReference type="Pfam" id="PF00512">
    <property type="entry name" value="HisKA"/>
    <property type="match status" value="1"/>
</dbReference>
<proteinExistence type="predicted"/>
<dbReference type="AlphaFoldDB" id="K0NH26"/>
<feature type="domain" description="Histidine kinase" evidence="9">
    <location>
        <begin position="186"/>
        <end position="394"/>
    </location>
</feature>
<keyword evidence="5" id="KW-0547">Nucleotide-binding</keyword>
<evidence type="ECO:0000256" key="5">
    <source>
        <dbReference type="ARBA" id="ARBA00022741"/>
    </source>
</evidence>
<evidence type="ECO:0000256" key="7">
    <source>
        <dbReference type="ARBA" id="ARBA00022840"/>
    </source>
</evidence>
<dbReference type="Pfam" id="PF02518">
    <property type="entry name" value="HATPase_c"/>
    <property type="match status" value="1"/>
</dbReference>
<evidence type="ECO:0000313" key="11">
    <source>
        <dbReference type="Proteomes" id="UP000007347"/>
    </source>
</evidence>
<dbReference type="Gene3D" id="3.30.565.10">
    <property type="entry name" value="Histidine kinase-like ATPase, C-terminal domain"/>
    <property type="match status" value="1"/>
</dbReference>
<dbReference type="InterPro" id="IPR036097">
    <property type="entry name" value="HisK_dim/P_sf"/>
</dbReference>
<dbReference type="CDD" id="cd00082">
    <property type="entry name" value="HisKA"/>
    <property type="match status" value="1"/>
</dbReference>
<evidence type="ECO:0000256" key="4">
    <source>
        <dbReference type="ARBA" id="ARBA00022679"/>
    </source>
</evidence>
<accession>K0NH26</accession>
<evidence type="ECO:0000259" key="9">
    <source>
        <dbReference type="PROSITE" id="PS50109"/>
    </source>
</evidence>
<evidence type="ECO:0000256" key="8">
    <source>
        <dbReference type="ARBA" id="ARBA00023012"/>
    </source>
</evidence>
<comment type="catalytic activity">
    <reaction evidence="1">
        <text>ATP + protein L-histidine = ADP + protein N-phospho-L-histidine.</text>
        <dbReference type="EC" id="2.7.13.3"/>
    </reaction>
</comment>
<keyword evidence="7" id="KW-0067">ATP-binding</keyword>
<dbReference type="PRINTS" id="PR00344">
    <property type="entry name" value="BCTRLSENSOR"/>
</dbReference>
<dbReference type="SUPFAM" id="SSF47384">
    <property type="entry name" value="Homodimeric domain of signal transducing histidine kinase"/>
    <property type="match status" value="1"/>
</dbReference>
<dbReference type="GO" id="GO:0005524">
    <property type="term" value="F:ATP binding"/>
    <property type="evidence" value="ECO:0007669"/>
    <property type="project" value="UniProtKB-KW"/>
</dbReference>
<evidence type="ECO:0000256" key="3">
    <source>
        <dbReference type="ARBA" id="ARBA00022553"/>
    </source>
</evidence>
<dbReference type="SMART" id="SM00388">
    <property type="entry name" value="HisKA"/>
    <property type="match status" value="1"/>
</dbReference>
<keyword evidence="8" id="KW-0902">Two-component regulatory system</keyword>
<dbReference type="InterPro" id="IPR003594">
    <property type="entry name" value="HATPase_dom"/>
</dbReference>
<reference evidence="10 11" key="1">
    <citation type="journal article" date="2013" name="Environ. Microbiol.">
        <title>Complete genome, catabolic sub-proteomes and key-metabolites of Desulfobacula toluolica Tol2, a marine, aromatic compound-degrading, sulfate-reducing bacterium.</title>
        <authorList>
            <person name="Wohlbrand L."/>
            <person name="Jacob J.H."/>
            <person name="Kube M."/>
            <person name="Mussmann M."/>
            <person name="Jarling R."/>
            <person name="Beck A."/>
            <person name="Amann R."/>
            <person name="Wilkes H."/>
            <person name="Reinhardt R."/>
            <person name="Rabus R."/>
        </authorList>
    </citation>
    <scope>NUCLEOTIDE SEQUENCE [LARGE SCALE GENOMIC DNA]</scope>
    <source>
        <strain evidence="11">DSM 7467 / Tol2</strain>
    </source>
</reference>
<dbReference type="Proteomes" id="UP000007347">
    <property type="component" value="Chromosome"/>
</dbReference>
<dbReference type="InterPro" id="IPR003661">
    <property type="entry name" value="HisK_dim/P_dom"/>
</dbReference>
<dbReference type="InterPro" id="IPR036890">
    <property type="entry name" value="HATPase_C_sf"/>
</dbReference>
<dbReference type="PANTHER" id="PTHR43065">
    <property type="entry name" value="SENSOR HISTIDINE KINASE"/>
    <property type="match status" value="1"/>
</dbReference>
<dbReference type="PROSITE" id="PS50109">
    <property type="entry name" value="HIS_KIN"/>
    <property type="match status" value="1"/>
</dbReference>
<dbReference type="GO" id="GO:0000155">
    <property type="term" value="F:phosphorelay sensor kinase activity"/>
    <property type="evidence" value="ECO:0007669"/>
    <property type="project" value="InterPro"/>
</dbReference>
<dbReference type="STRING" id="651182.TOL2_C23700"/>
<dbReference type="EMBL" id="FO203503">
    <property type="protein sequence ID" value="CCK80531.1"/>
    <property type="molecule type" value="Genomic_DNA"/>
</dbReference>
<dbReference type="HOGENOM" id="CLU_000445_114_39_7"/>
<dbReference type="Gene3D" id="1.10.287.130">
    <property type="match status" value="1"/>
</dbReference>
<protein>
    <recommendedName>
        <fullName evidence="2">histidine kinase</fullName>
        <ecNumber evidence="2">2.7.13.3</ecNumber>
    </recommendedName>
</protein>
<keyword evidence="11" id="KW-1185">Reference proteome</keyword>
<evidence type="ECO:0000313" key="10">
    <source>
        <dbReference type="EMBL" id="CCK80531.1"/>
    </source>
</evidence>
<dbReference type="InterPro" id="IPR004358">
    <property type="entry name" value="Sig_transdc_His_kin-like_C"/>
</dbReference>
<organism evidence="10 11">
    <name type="scientific">Desulfobacula toluolica (strain DSM 7467 / Tol2)</name>
    <dbReference type="NCBI Taxonomy" id="651182"/>
    <lineage>
        <taxon>Bacteria</taxon>
        <taxon>Pseudomonadati</taxon>
        <taxon>Thermodesulfobacteriota</taxon>
        <taxon>Desulfobacteria</taxon>
        <taxon>Desulfobacterales</taxon>
        <taxon>Desulfobacteraceae</taxon>
        <taxon>Desulfobacula</taxon>
    </lineage>
</organism>
<name>K0NH26_DESTT</name>
<dbReference type="SMART" id="SM00387">
    <property type="entry name" value="HATPase_c"/>
    <property type="match status" value="1"/>
</dbReference>
<dbReference type="InterPro" id="IPR005467">
    <property type="entry name" value="His_kinase_dom"/>
</dbReference>
<dbReference type="PANTHER" id="PTHR43065:SF46">
    <property type="entry name" value="C4-DICARBOXYLATE TRANSPORT SENSOR PROTEIN DCTB"/>
    <property type="match status" value="1"/>
</dbReference>
<evidence type="ECO:0000256" key="6">
    <source>
        <dbReference type="ARBA" id="ARBA00022777"/>
    </source>
</evidence>
<dbReference type="KEGG" id="dto:TOL2_C23700"/>
<dbReference type="RefSeq" id="WP_014957839.1">
    <property type="nucleotide sequence ID" value="NC_018645.1"/>
</dbReference>
<evidence type="ECO:0000256" key="1">
    <source>
        <dbReference type="ARBA" id="ARBA00000085"/>
    </source>
</evidence>